<reference evidence="9 10" key="1">
    <citation type="submission" date="2023-07" db="EMBL/GenBank/DDBJ databases">
        <title>Sorghum-associated microbial communities from plants grown in Nebraska, USA.</title>
        <authorList>
            <person name="Schachtman D."/>
        </authorList>
    </citation>
    <scope>NUCLEOTIDE SEQUENCE [LARGE SCALE GENOMIC DNA]</scope>
    <source>
        <strain evidence="9 10">BE313</strain>
    </source>
</reference>
<feature type="domain" description="ABC3 transporter permease C-terminal" evidence="7">
    <location>
        <begin position="275"/>
        <end position="391"/>
    </location>
</feature>
<accession>A0ABU2C6U7</accession>
<evidence type="ECO:0000256" key="4">
    <source>
        <dbReference type="ARBA" id="ARBA00022989"/>
    </source>
</evidence>
<comment type="subcellular location">
    <subcellularLocation>
        <location evidence="1">Cell membrane</location>
        <topology evidence="1">Multi-pass membrane protein</topology>
    </subcellularLocation>
</comment>
<keyword evidence="2" id="KW-1003">Cell membrane</keyword>
<dbReference type="EMBL" id="JAVDXT010000001">
    <property type="protein sequence ID" value="MDR7376967.1"/>
    <property type="molecule type" value="Genomic_DNA"/>
</dbReference>
<sequence length="400" mass="42594">MNIVAIAFRYLWSRPLTAALNLLLLALGLASITFVWLVSTQMDRAFERDLAGIDAVVGAKGSPMQLILAGVFHIDVPPGNIPLAAVKEMEKDPRIAKLIPISLGDTFRGFRIVGTTTAYAEHYDAKLAQGALWTQAMQTVVGAQVAQNTGLSVGAKFYGSHGLGGGGHIHGDFPYTVTGVLAPCGCVLDRLVLTATESVWKVHEKATALDDEDQKIMEEEREITLALITYKSPLAAVSFPRFINTTTEMQAAAPAVEITRLLRMVGVGTEVLRGFGAVLLLTAGLSVFIALWNAVRERRADLAMLRMLGAPPAKIAGLVLCEALLLAAMATALGLLAGHGLAELVGSWLQAEGSLPLTGWIWLPSEWWVPLLGAVVAALAAALPAMGAYRLDVTTLLNNR</sequence>
<keyword evidence="3 6" id="KW-0812">Transmembrane</keyword>
<evidence type="ECO:0000256" key="6">
    <source>
        <dbReference type="SAM" id="Phobius"/>
    </source>
</evidence>
<evidence type="ECO:0000256" key="1">
    <source>
        <dbReference type="ARBA" id="ARBA00004651"/>
    </source>
</evidence>
<dbReference type="InterPro" id="IPR025857">
    <property type="entry name" value="MacB_PCD"/>
</dbReference>
<dbReference type="InterPro" id="IPR003838">
    <property type="entry name" value="ABC3_permease_C"/>
</dbReference>
<organism evidence="9 10">
    <name type="scientific">Rhodoferax ferrireducens</name>
    <dbReference type="NCBI Taxonomy" id="192843"/>
    <lineage>
        <taxon>Bacteria</taxon>
        <taxon>Pseudomonadati</taxon>
        <taxon>Pseudomonadota</taxon>
        <taxon>Betaproteobacteria</taxon>
        <taxon>Burkholderiales</taxon>
        <taxon>Comamonadaceae</taxon>
        <taxon>Rhodoferax</taxon>
    </lineage>
</organism>
<keyword evidence="4 6" id="KW-1133">Transmembrane helix</keyword>
<dbReference type="RefSeq" id="WP_310372301.1">
    <property type="nucleotide sequence ID" value="NZ_JAVDXT010000001.1"/>
</dbReference>
<evidence type="ECO:0000313" key="10">
    <source>
        <dbReference type="Proteomes" id="UP001180487"/>
    </source>
</evidence>
<evidence type="ECO:0000256" key="3">
    <source>
        <dbReference type="ARBA" id="ARBA00022692"/>
    </source>
</evidence>
<proteinExistence type="predicted"/>
<gene>
    <name evidence="9" type="ORF">J2X19_001625</name>
</gene>
<dbReference type="PANTHER" id="PTHR43738">
    <property type="entry name" value="ABC TRANSPORTER, MEMBRANE PROTEIN"/>
    <property type="match status" value="1"/>
</dbReference>
<evidence type="ECO:0000313" key="9">
    <source>
        <dbReference type="EMBL" id="MDR7376967.1"/>
    </source>
</evidence>
<name>A0ABU2C6U7_9BURK</name>
<feature type="transmembrane region" description="Helical" evidence="6">
    <location>
        <begin position="367"/>
        <end position="391"/>
    </location>
</feature>
<evidence type="ECO:0000256" key="5">
    <source>
        <dbReference type="ARBA" id="ARBA00023136"/>
    </source>
</evidence>
<feature type="transmembrane region" description="Helical" evidence="6">
    <location>
        <begin position="271"/>
        <end position="295"/>
    </location>
</feature>
<dbReference type="Pfam" id="PF12704">
    <property type="entry name" value="MacB_PCD"/>
    <property type="match status" value="1"/>
</dbReference>
<dbReference type="Pfam" id="PF02687">
    <property type="entry name" value="FtsX"/>
    <property type="match status" value="1"/>
</dbReference>
<dbReference type="PANTHER" id="PTHR43738:SF2">
    <property type="entry name" value="ABC TRANSPORTER PERMEASE"/>
    <property type="match status" value="1"/>
</dbReference>
<evidence type="ECO:0000259" key="7">
    <source>
        <dbReference type="Pfam" id="PF02687"/>
    </source>
</evidence>
<keyword evidence="5 6" id="KW-0472">Membrane</keyword>
<dbReference type="InterPro" id="IPR051125">
    <property type="entry name" value="ABC-4/HrtB_transporter"/>
</dbReference>
<feature type="transmembrane region" description="Helical" evidence="6">
    <location>
        <begin position="18"/>
        <end position="38"/>
    </location>
</feature>
<evidence type="ECO:0000256" key="2">
    <source>
        <dbReference type="ARBA" id="ARBA00022475"/>
    </source>
</evidence>
<evidence type="ECO:0000259" key="8">
    <source>
        <dbReference type="Pfam" id="PF12704"/>
    </source>
</evidence>
<comment type="caution">
    <text evidence="9">The sequence shown here is derived from an EMBL/GenBank/DDBJ whole genome shotgun (WGS) entry which is preliminary data.</text>
</comment>
<feature type="domain" description="MacB-like periplasmic core" evidence="8">
    <location>
        <begin position="19"/>
        <end position="182"/>
    </location>
</feature>
<keyword evidence="10" id="KW-1185">Reference proteome</keyword>
<dbReference type="Proteomes" id="UP001180487">
    <property type="component" value="Unassembled WGS sequence"/>
</dbReference>
<protein>
    <submittedName>
        <fullName evidence="9">ABC transport system permease protein</fullName>
    </submittedName>
</protein>
<feature type="transmembrane region" description="Helical" evidence="6">
    <location>
        <begin position="315"/>
        <end position="337"/>
    </location>
</feature>